<dbReference type="PROSITE" id="PS51257">
    <property type="entry name" value="PROKAR_LIPOPROTEIN"/>
    <property type="match status" value="1"/>
</dbReference>
<gene>
    <name evidence="2" type="ORF">IRL76_04625</name>
</gene>
<feature type="chain" id="PRO_5032450838" description="Lipoprotein" evidence="1">
    <location>
        <begin position="20"/>
        <end position="141"/>
    </location>
</feature>
<evidence type="ECO:0008006" key="4">
    <source>
        <dbReference type="Google" id="ProtNLM"/>
    </source>
</evidence>
<keyword evidence="1" id="KW-0732">Signal</keyword>
<proteinExistence type="predicted"/>
<keyword evidence="3" id="KW-1185">Reference proteome</keyword>
<accession>A0A7S8IV77</accession>
<protein>
    <recommendedName>
        <fullName evidence="4">Lipoprotein</fullName>
    </recommendedName>
</protein>
<name>A0A7S8IV77_9SPHN</name>
<dbReference type="KEGG" id="qso:IRL76_04625"/>
<evidence type="ECO:0000313" key="3">
    <source>
        <dbReference type="Proteomes" id="UP000594459"/>
    </source>
</evidence>
<dbReference type="RefSeq" id="WP_200983584.1">
    <property type="nucleotide sequence ID" value="NZ_CP064654.1"/>
</dbReference>
<organism evidence="2 3">
    <name type="scientific">Qipengyuania soli</name>
    <dbReference type="NCBI Taxonomy" id="2782568"/>
    <lineage>
        <taxon>Bacteria</taxon>
        <taxon>Pseudomonadati</taxon>
        <taxon>Pseudomonadota</taxon>
        <taxon>Alphaproteobacteria</taxon>
        <taxon>Sphingomonadales</taxon>
        <taxon>Erythrobacteraceae</taxon>
        <taxon>Qipengyuania</taxon>
    </lineage>
</organism>
<dbReference type="Proteomes" id="UP000594459">
    <property type="component" value="Chromosome"/>
</dbReference>
<dbReference type="EMBL" id="CP064654">
    <property type="protein sequence ID" value="QPC99829.1"/>
    <property type="molecule type" value="Genomic_DNA"/>
</dbReference>
<evidence type="ECO:0000313" key="2">
    <source>
        <dbReference type="EMBL" id="QPC99829.1"/>
    </source>
</evidence>
<sequence length="141" mass="15384">MTTTRTALAALALASSTLAACVVVPDAPNVIGTPWNEGTPVPLGQPVKVADIVVTPIRVVEDSRCPINARCVWAGRLVVETRIDGAGWRDTANITLGETYGTHEKVVRLIAGEPNKTTQEEIKPNQYRFTYEDGAWYVEYK</sequence>
<dbReference type="AlphaFoldDB" id="A0A7S8IV77"/>
<evidence type="ECO:0000256" key="1">
    <source>
        <dbReference type="SAM" id="SignalP"/>
    </source>
</evidence>
<reference evidence="2 3" key="1">
    <citation type="submission" date="2020-11" db="EMBL/GenBank/DDBJ databases">
        <title>The genome sequence of Erythrobacter sp. 6D36.</title>
        <authorList>
            <person name="Liu Y."/>
        </authorList>
    </citation>
    <scope>NUCLEOTIDE SEQUENCE [LARGE SCALE GENOMIC DNA]</scope>
    <source>
        <strain evidence="2 3">6D36</strain>
    </source>
</reference>
<feature type="signal peptide" evidence="1">
    <location>
        <begin position="1"/>
        <end position="19"/>
    </location>
</feature>